<gene>
    <name evidence="5" type="ORF">A3J48_04540</name>
</gene>
<dbReference type="AlphaFoldDB" id="A0A1F5P7F1"/>
<evidence type="ECO:0000259" key="4">
    <source>
        <dbReference type="Pfam" id="PF13399"/>
    </source>
</evidence>
<protein>
    <recommendedName>
        <fullName evidence="7">Cell envelope-related transcriptional attenuator domain-containing protein</fullName>
    </recommendedName>
</protein>
<dbReference type="STRING" id="1817832.A3J48_04540"/>
<feature type="compositionally biased region" description="Low complexity" evidence="2">
    <location>
        <begin position="476"/>
        <end position="485"/>
    </location>
</feature>
<dbReference type="Gene3D" id="3.40.630.190">
    <property type="entry name" value="LCP protein"/>
    <property type="match status" value="1"/>
</dbReference>
<sequence length="518" mass="56306">MIFLKSAGRPKVVITLMLALLSGVFGFTLAKFWHGSNSIFISGRNPVAQLAGLVFDGQKLIGESQDQVNVLLLGVGGEGHDGPYLSDTVMLASIKPNTSEISLISIPRDIIVSIPGSYGLYKINSAYAYGVMNYGQKIGLTQARKTVENFLGIEIPYALVVDFAGFAKGVDTLGGIDVEIERSFTDSLFPNTKNGYIGPVSFKAGVEHMDGERALIYARSRYTTSDFDRARRQQKILEAFKARVRDLNLFSDIKTVNGLYDDFTSHISTNLDAGQIKRLAGLMLQVPQNQIYSSVIDPTTGMVCSFLSKEKGYHIDLCRGRTLKNIKEYTDSSFARGRVTSEQPLVEIQNATGIGGFALMASEQLTLMSFNTTATNASKLTDPDQSVIYDLTGGKKPNSLAVLQTTLSAKIGSNPPIAKTSPTPDFIVILGKNYRPPYLEVINLDPPEPEEEEEADDENGNDEEGEGDQDVEDSETTSPPATAPDTKADTEATDETDDKLLKNLAPSVNLKNVIPDQT</sequence>
<dbReference type="EMBL" id="MFES01000025">
    <property type="protein sequence ID" value="OGE85560.1"/>
    <property type="molecule type" value="Genomic_DNA"/>
</dbReference>
<evidence type="ECO:0000313" key="5">
    <source>
        <dbReference type="EMBL" id="OGE85560.1"/>
    </source>
</evidence>
<organism evidence="5 6">
    <name type="scientific">Candidatus Doudnabacteria bacterium RIFCSPHIGHO2_02_FULL_46_11</name>
    <dbReference type="NCBI Taxonomy" id="1817832"/>
    <lineage>
        <taxon>Bacteria</taxon>
        <taxon>Candidatus Doudnaibacteriota</taxon>
    </lineage>
</organism>
<feature type="domain" description="Cell envelope-related transcriptional attenuator" evidence="3">
    <location>
        <begin position="86"/>
        <end position="243"/>
    </location>
</feature>
<evidence type="ECO:0000313" key="6">
    <source>
        <dbReference type="Proteomes" id="UP000176786"/>
    </source>
</evidence>
<dbReference type="InterPro" id="IPR050922">
    <property type="entry name" value="LytR/CpsA/Psr_CW_biosynth"/>
</dbReference>
<comment type="similarity">
    <text evidence="1">Belongs to the LytR/CpsA/Psr (LCP) family.</text>
</comment>
<proteinExistence type="inferred from homology"/>
<dbReference type="Pfam" id="PF13399">
    <property type="entry name" value="LytR_C"/>
    <property type="match status" value="1"/>
</dbReference>
<accession>A0A1F5P7F1</accession>
<name>A0A1F5P7F1_9BACT</name>
<feature type="region of interest" description="Disordered" evidence="2">
    <location>
        <begin position="439"/>
        <end position="518"/>
    </location>
</feature>
<dbReference type="PANTHER" id="PTHR33392">
    <property type="entry name" value="POLYISOPRENYL-TEICHOIC ACID--PEPTIDOGLYCAN TEICHOIC ACID TRANSFERASE TAGU"/>
    <property type="match status" value="1"/>
</dbReference>
<evidence type="ECO:0000259" key="3">
    <source>
        <dbReference type="Pfam" id="PF03816"/>
    </source>
</evidence>
<evidence type="ECO:0000256" key="2">
    <source>
        <dbReference type="SAM" id="MobiDB-lite"/>
    </source>
</evidence>
<dbReference type="InterPro" id="IPR027381">
    <property type="entry name" value="LytR/CpsA/Psr_C"/>
</dbReference>
<dbReference type="PANTHER" id="PTHR33392:SF6">
    <property type="entry name" value="POLYISOPRENYL-TEICHOIC ACID--PEPTIDOGLYCAN TEICHOIC ACID TRANSFERASE TAGU"/>
    <property type="match status" value="1"/>
</dbReference>
<feature type="domain" description="LytR/CpsA/Psr regulator C-terminal" evidence="4">
    <location>
        <begin position="346"/>
        <end position="434"/>
    </location>
</feature>
<reference evidence="5 6" key="1">
    <citation type="journal article" date="2016" name="Nat. Commun.">
        <title>Thousands of microbial genomes shed light on interconnected biogeochemical processes in an aquifer system.</title>
        <authorList>
            <person name="Anantharaman K."/>
            <person name="Brown C.T."/>
            <person name="Hug L.A."/>
            <person name="Sharon I."/>
            <person name="Castelle C.J."/>
            <person name="Probst A.J."/>
            <person name="Thomas B.C."/>
            <person name="Singh A."/>
            <person name="Wilkins M.J."/>
            <person name="Karaoz U."/>
            <person name="Brodie E.L."/>
            <person name="Williams K.H."/>
            <person name="Hubbard S.S."/>
            <person name="Banfield J.F."/>
        </authorList>
    </citation>
    <scope>NUCLEOTIDE SEQUENCE [LARGE SCALE GENOMIC DNA]</scope>
</reference>
<dbReference type="NCBIfam" id="TIGR00350">
    <property type="entry name" value="lytR_cpsA_psr"/>
    <property type="match status" value="1"/>
</dbReference>
<feature type="compositionally biased region" description="Acidic residues" evidence="2">
    <location>
        <begin position="447"/>
        <end position="475"/>
    </location>
</feature>
<dbReference type="Proteomes" id="UP000176786">
    <property type="component" value="Unassembled WGS sequence"/>
</dbReference>
<dbReference type="Pfam" id="PF03816">
    <property type="entry name" value="LytR_cpsA_psr"/>
    <property type="match status" value="1"/>
</dbReference>
<evidence type="ECO:0008006" key="7">
    <source>
        <dbReference type="Google" id="ProtNLM"/>
    </source>
</evidence>
<comment type="caution">
    <text evidence="5">The sequence shown here is derived from an EMBL/GenBank/DDBJ whole genome shotgun (WGS) entry which is preliminary data.</text>
</comment>
<evidence type="ECO:0000256" key="1">
    <source>
        <dbReference type="ARBA" id="ARBA00006068"/>
    </source>
</evidence>
<dbReference type="InterPro" id="IPR004474">
    <property type="entry name" value="LytR_CpsA_psr"/>
</dbReference>